<gene>
    <name evidence="1" type="ORF">AQI95_38350</name>
</gene>
<dbReference type="EMBL" id="LMWN01000062">
    <property type="protein sequence ID" value="KUM99590.1"/>
    <property type="molecule type" value="Genomic_DNA"/>
</dbReference>
<organism evidence="1 2">
    <name type="scientific">Streptomyces yokosukanensis</name>
    <dbReference type="NCBI Taxonomy" id="67386"/>
    <lineage>
        <taxon>Bacteria</taxon>
        <taxon>Bacillati</taxon>
        <taxon>Actinomycetota</taxon>
        <taxon>Actinomycetes</taxon>
        <taxon>Kitasatosporales</taxon>
        <taxon>Streptomycetaceae</taxon>
        <taxon>Streptomyces</taxon>
    </lineage>
</organism>
<reference evidence="1 2" key="1">
    <citation type="submission" date="2015-10" db="EMBL/GenBank/DDBJ databases">
        <title>Draft genome sequence of Streptomyces yokosukanensis DSM 40224, type strain for the species Streptomyces yokosukanensis.</title>
        <authorList>
            <person name="Ruckert C."/>
            <person name="Winkler A."/>
            <person name="Kalinowski J."/>
            <person name="Kampfer P."/>
            <person name="Glaeser S."/>
        </authorList>
    </citation>
    <scope>NUCLEOTIDE SEQUENCE [LARGE SCALE GENOMIC DNA]</scope>
    <source>
        <strain evidence="1 2">DSM 40224</strain>
    </source>
</reference>
<sequence>MDGVISRLTVSGAGSVLAVENWQTAPLPVSGHRTAMKTGHPAPRLYGGRFVADAPVGADPLVIAGGVGEPAPSAVTGS</sequence>
<name>A0A117PZ01_9ACTN</name>
<dbReference type="AlphaFoldDB" id="A0A117PZ01"/>
<dbReference type="RefSeq" id="WP_067135135.1">
    <property type="nucleotide sequence ID" value="NZ_KQ948228.1"/>
</dbReference>
<accession>A0A117PZ01</accession>
<evidence type="ECO:0000313" key="1">
    <source>
        <dbReference type="EMBL" id="KUM99590.1"/>
    </source>
</evidence>
<keyword evidence="2" id="KW-1185">Reference proteome</keyword>
<dbReference type="Proteomes" id="UP000053127">
    <property type="component" value="Unassembled WGS sequence"/>
</dbReference>
<protein>
    <submittedName>
        <fullName evidence="1">Uncharacterized protein</fullName>
    </submittedName>
</protein>
<evidence type="ECO:0000313" key="2">
    <source>
        <dbReference type="Proteomes" id="UP000053127"/>
    </source>
</evidence>
<comment type="caution">
    <text evidence="1">The sequence shown here is derived from an EMBL/GenBank/DDBJ whole genome shotgun (WGS) entry which is preliminary data.</text>
</comment>
<proteinExistence type="predicted"/>